<comment type="similarity">
    <text evidence="5">Belongs to the TatC family.</text>
</comment>
<gene>
    <name evidence="5 6" type="primary">tatC</name>
    <name evidence="6" type="ORF">GCM10007853_09830</name>
</gene>
<evidence type="ECO:0000313" key="6">
    <source>
        <dbReference type="EMBL" id="GLQ23109.1"/>
    </source>
</evidence>
<dbReference type="PRINTS" id="PR01840">
    <property type="entry name" value="TATCFAMILY"/>
</dbReference>
<protein>
    <recommendedName>
        <fullName evidence="5">Sec-independent protein translocase protein TatC</fullName>
    </recommendedName>
</protein>
<feature type="transmembrane region" description="Helical" evidence="5">
    <location>
        <begin position="97"/>
        <end position="118"/>
    </location>
</feature>
<dbReference type="Pfam" id="PF00902">
    <property type="entry name" value="TatC"/>
    <property type="match status" value="1"/>
</dbReference>
<feature type="transmembrane region" description="Helical" evidence="5">
    <location>
        <begin position="240"/>
        <end position="263"/>
    </location>
</feature>
<dbReference type="PANTHER" id="PTHR30371">
    <property type="entry name" value="SEC-INDEPENDENT PROTEIN TRANSLOCASE PROTEIN TATC"/>
    <property type="match status" value="1"/>
</dbReference>
<comment type="subcellular location">
    <subcellularLocation>
        <location evidence="5">Cell membrane</location>
        <topology evidence="5">Multi-pass membrane protein</topology>
    </subcellularLocation>
    <subcellularLocation>
        <location evidence="1">Membrane</location>
        <topology evidence="1">Multi-pass membrane protein</topology>
    </subcellularLocation>
</comment>
<evidence type="ECO:0000313" key="7">
    <source>
        <dbReference type="Proteomes" id="UP001161391"/>
    </source>
</evidence>
<keyword evidence="5" id="KW-0813">Transport</keyword>
<dbReference type="Proteomes" id="UP001161391">
    <property type="component" value="Unassembled WGS sequence"/>
</dbReference>
<feature type="transmembrane region" description="Helical" evidence="5">
    <location>
        <begin position="184"/>
        <end position="206"/>
    </location>
</feature>
<feature type="transmembrane region" description="Helical" evidence="5">
    <location>
        <begin position="30"/>
        <end position="48"/>
    </location>
</feature>
<evidence type="ECO:0000256" key="2">
    <source>
        <dbReference type="ARBA" id="ARBA00022692"/>
    </source>
</evidence>
<feature type="transmembrane region" description="Helical" evidence="5">
    <location>
        <begin position="130"/>
        <end position="153"/>
    </location>
</feature>
<reference evidence="6" key="1">
    <citation type="journal article" date="2014" name="Int. J. Syst. Evol. Microbiol.">
        <title>Complete genome of a new Firmicutes species belonging to the dominant human colonic microbiota ('Ruminococcus bicirculans') reveals two chromosomes and a selective capacity to utilize plant glucans.</title>
        <authorList>
            <consortium name="NISC Comparative Sequencing Program"/>
            <person name="Wegmann U."/>
            <person name="Louis P."/>
            <person name="Goesmann A."/>
            <person name="Henrissat B."/>
            <person name="Duncan S.H."/>
            <person name="Flint H.J."/>
        </authorList>
    </citation>
    <scope>NUCLEOTIDE SEQUENCE</scope>
    <source>
        <strain evidence="6">NBRC 108219</strain>
    </source>
</reference>
<dbReference type="EMBL" id="BSNK01000001">
    <property type="protein sequence ID" value="GLQ23109.1"/>
    <property type="molecule type" value="Genomic_DNA"/>
</dbReference>
<comment type="caution">
    <text evidence="6">The sequence shown here is derived from an EMBL/GenBank/DDBJ whole genome shotgun (WGS) entry which is preliminary data.</text>
</comment>
<keyword evidence="7" id="KW-1185">Reference proteome</keyword>
<keyword evidence="5" id="KW-0653">Protein transport</keyword>
<reference evidence="6" key="2">
    <citation type="submission" date="2023-01" db="EMBL/GenBank/DDBJ databases">
        <title>Draft genome sequence of Algimonas ampicilliniresistens strain NBRC 108219.</title>
        <authorList>
            <person name="Sun Q."/>
            <person name="Mori K."/>
        </authorList>
    </citation>
    <scope>NUCLEOTIDE SEQUENCE</scope>
    <source>
        <strain evidence="6">NBRC 108219</strain>
    </source>
</reference>
<keyword evidence="3 5" id="KW-1133">Transmembrane helix</keyword>
<accession>A0ABQ5V804</accession>
<evidence type="ECO:0000256" key="5">
    <source>
        <dbReference type="HAMAP-Rule" id="MF_00902"/>
    </source>
</evidence>
<keyword evidence="2 5" id="KW-0812">Transmembrane</keyword>
<dbReference type="RefSeq" id="WP_284388184.1">
    <property type="nucleotide sequence ID" value="NZ_BSNK01000001.1"/>
</dbReference>
<feature type="transmembrane region" description="Helical" evidence="5">
    <location>
        <begin position="218"/>
        <end position="234"/>
    </location>
</feature>
<proteinExistence type="inferred from homology"/>
<evidence type="ECO:0000256" key="4">
    <source>
        <dbReference type="ARBA" id="ARBA00023136"/>
    </source>
</evidence>
<comment type="function">
    <text evidence="5">Part of the twin-arginine translocation (Tat) system that transports large folded proteins containing a characteristic twin-arginine motif in their signal peptide across membranes. Together with TatB, TatC is part of a receptor directly interacting with Tat signal peptides.</text>
</comment>
<keyword evidence="5" id="KW-0811">Translocation</keyword>
<dbReference type="HAMAP" id="MF_00902">
    <property type="entry name" value="TatC"/>
    <property type="match status" value="1"/>
</dbReference>
<sequence>MTEQAKLEADEVESSRAPLLDHLNELRSRLIKSVLGVVAGMIICAPFLRHIVDLLLWPFEVAIIRYNARMVEAGRPPIDMEIIATQPLETFFVKLKIAMFGGIVIGFPILAYQLYRFVAPGLYRNERGAFLPYLIMSPILFIAGASLVFFFVFPFVMEFALGQQALGGGQEVKLLPRIADYLKLSTTLFLAFGMSFQLPVILSLLGRAGIVTSVQLRGWRKYAVLGIAVFAAFATPPDPITQFILGGAIYLLYELSIVAVRLVERKADEVSVSETQA</sequence>
<dbReference type="PANTHER" id="PTHR30371:SF0">
    <property type="entry name" value="SEC-INDEPENDENT PROTEIN TRANSLOCASE PROTEIN TATC, CHLOROPLASTIC-RELATED"/>
    <property type="match status" value="1"/>
</dbReference>
<name>A0ABQ5V804_9PROT</name>
<organism evidence="6 7">
    <name type="scientific">Algimonas ampicilliniresistens</name>
    <dbReference type="NCBI Taxonomy" id="1298735"/>
    <lineage>
        <taxon>Bacteria</taxon>
        <taxon>Pseudomonadati</taxon>
        <taxon>Pseudomonadota</taxon>
        <taxon>Alphaproteobacteria</taxon>
        <taxon>Maricaulales</taxon>
        <taxon>Robiginitomaculaceae</taxon>
        <taxon>Algimonas</taxon>
    </lineage>
</organism>
<evidence type="ECO:0000256" key="1">
    <source>
        <dbReference type="ARBA" id="ARBA00004141"/>
    </source>
</evidence>
<evidence type="ECO:0000256" key="3">
    <source>
        <dbReference type="ARBA" id="ARBA00022989"/>
    </source>
</evidence>
<dbReference type="InterPro" id="IPR002033">
    <property type="entry name" value="TatC"/>
</dbReference>
<keyword evidence="4 5" id="KW-0472">Membrane</keyword>
<keyword evidence="5" id="KW-1003">Cell membrane</keyword>
<comment type="subunit">
    <text evidence="5">The Tat system comprises two distinct complexes: a TatABC complex, containing multiple copies of TatA, TatB and TatC subunits, and a separate TatA complex, containing only TatA subunits. Substrates initially bind to the TatABC complex, which probably triggers association of the separate TatA complex to form the active translocon.</text>
</comment>
<dbReference type="NCBIfam" id="TIGR00945">
    <property type="entry name" value="tatC"/>
    <property type="match status" value="1"/>
</dbReference>